<sequence>MHMITTRVKLQGHRQVSLKARLAGLANFVVVRVNDSSSHFPHVTSKRTFLRLPLLSRFESSHVNHHHRNFLLPCSCQTAVQSLIPIKVAASAQYVPIMTALTAPSSLAV</sequence>
<dbReference type="EMBL" id="JAVLET010000004">
    <property type="protein sequence ID" value="KAL0470421.1"/>
    <property type="molecule type" value="Genomic_DNA"/>
</dbReference>
<evidence type="ECO:0000313" key="2">
    <source>
        <dbReference type="Proteomes" id="UP001451303"/>
    </source>
</evidence>
<evidence type="ECO:0000313" key="1">
    <source>
        <dbReference type="EMBL" id="KAL0470421.1"/>
    </source>
</evidence>
<gene>
    <name evidence="1" type="ORF">QR685DRAFT_253641</name>
</gene>
<dbReference type="Proteomes" id="UP001451303">
    <property type="component" value="Unassembled WGS sequence"/>
</dbReference>
<protein>
    <submittedName>
        <fullName evidence="1">Uncharacterized protein</fullName>
    </submittedName>
</protein>
<comment type="caution">
    <text evidence="1">The sequence shown here is derived from an EMBL/GenBank/DDBJ whole genome shotgun (WGS) entry which is preliminary data.</text>
</comment>
<proteinExistence type="predicted"/>
<accession>A0ABR3DF75</accession>
<keyword evidence="2" id="KW-1185">Reference proteome</keyword>
<name>A0ABR3DF75_NEUIN</name>
<reference evidence="1 2" key="1">
    <citation type="submission" date="2023-09" db="EMBL/GenBank/DDBJ databases">
        <title>Multi-omics analysis of a traditional fermented food reveals byproduct-associated fungal strains for waste-to-food upcycling.</title>
        <authorList>
            <consortium name="Lawrence Berkeley National Laboratory"/>
            <person name="Rekdal V.M."/>
            <person name="Villalobos-Escobedo J.M."/>
            <person name="Rodriguez-Valeron N."/>
            <person name="Garcia M.O."/>
            <person name="Vasquez D.P."/>
            <person name="Damayanti I."/>
            <person name="Sorensen P.M."/>
            <person name="Baidoo E.E."/>
            <person name="De Carvalho A.C."/>
            <person name="Riley R."/>
            <person name="Lipzen A."/>
            <person name="He G."/>
            <person name="Yan M."/>
            <person name="Haridas S."/>
            <person name="Daum C."/>
            <person name="Yoshinaga Y."/>
            <person name="Ng V."/>
            <person name="Grigoriev I.V."/>
            <person name="Munk R."/>
            <person name="Nuraida L."/>
            <person name="Wijaya C.H."/>
            <person name="Morales P.-C."/>
            <person name="Keasling J.D."/>
        </authorList>
    </citation>
    <scope>NUCLEOTIDE SEQUENCE [LARGE SCALE GENOMIC DNA]</scope>
    <source>
        <strain evidence="1 2">FGSC 2613</strain>
    </source>
</reference>
<organism evidence="1 2">
    <name type="scientific">Neurospora intermedia</name>
    <dbReference type="NCBI Taxonomy" id="5142"/>
    <lineage>
        <taxon>Eukaryota</taxon>
        <taxon>Fungi</taxon>
        <taxon>Dikarya</taxon>
        <taxon>Ascomycota</taxon>
        <taxon>Pezizomycotina</taxon>
        <taxon>Sordariomycetes</taxon>
        <taxon>Sordariomycetidae</taxon>
        <taxon>Sordariales</taxon>
        <taxon>Sordariaceae</taxon>
        <taxon>Neurospora</taxon>
    </lineage>
</organism>